<comment type="subcellular location">
    <subcellularLocation>
        <location evidence="2">Membrane</location>
    </subcellularLocation>
</comment>
<keyword evidence="7" id="KW-1133">Transmembrane helix</keyword>
<dbReference type="PANTHER" id="PTHR46206">
    <property type="entry name" value="CYTOCHROME P450"/>
    <property type="match status" value="1"/>
</dbReference>
<dbReference type="InterPro" id="IPR002403">
    <property type="entry name" value="Cyt_P450_E_grp-IV"/>
</dbReference>
<evidence type="ECO:0000256" key="4">
    <source>
        <dbReference type="ARBA" id="ARBA00022617"/>
    </source>
</evidence>
<evidence type="ECO:0000256" key="3">
    <source>
        <dbReference type="ARBA" id="ARBA00010617"/>
    </source>
</evidence>
<dbReference type="HOGENOM" id="CLU_022195_7_0_1"/>
<comment type="cofactor">
    <cofactor evidence="1 13">
        <name>heme</name>
        <dbReference type="ChEBI" id="CHEBI:30413"/>
    </cofactor>
</comment>
<keyword evidence="6 13" id="KW-0479">Metal-binding</keyword>
<gene>
    <name evidence="14" type="ORF">SBOR_4208</name>
</gene>
<dbReference type="GO" id="GO:0016705">
    <property type="term" value="F:oxidoreductase activity, acting on paired donors, with incorporation or reduction of molecular oxygen"/>
    <property type="evidence" value="ECO:0007669"/>
    <property type="project" value="InterPro"/>
</dbReference>
<protein>
    <submittedName>
        <fullName evidence="14">Putative cytochrome P450</fullName>
    </submittedName>
</protein>
<dbReference type="AlphaFoldDB" id="W9CHI8"/>
<accession>W9CHI8</accession>
<keyword evidence="9 13" id="KW-0408">Iron</keyword>
<dbReference type="PRINTS" id="PR00465">
    <property type="entry name" value="EP450IV"/>
</dbReference>
<dbReference type="Proteomes" id="UP000019487">
    <property type="component" value="Unassembled WGS sequence"/>
</dbReference>
<dbReference type="GO" id="GO:0016020">
    <property type="term" value="C:membrane"/>
    <property type="evidence" value="ECO:0007669"/>
    <property type="project" value="UniProtKB-SubCell"/>
</dbReference>
<evidence type="ECO:0000256" key="9">
    <source>
        <dbReference type="ARBA" id="ARBA00023004"/>
    </source>
</evidence>
<keyword evidence="15" id="KW-1185">Reference proteome</keyword>
<dbReference type="Gene3D" id="1.10.630.10">
    <property type="entry name" value="Cytochrome P450"/>
    <property type="match status" value="1"/>
</dbReference>
<dbReference type="OrthoDB" id="1844152at2759"/>
<evidence type="ECO:0000256" key="1">
    <source>
        <dbReference type="ARBA" id="ARBA00001971"/>
    </source>
</evidence>
<keyword evidence="11" id="KW-0503">Monooxygenase</keyword>
<feature type="binding site" description="axial binding residue" evidence="13">
    <location>
        <position position="447"/>
    </location>
    <ligand>
        <name>heme</name>
        <dbReference type="ChEBI" id="CHEBI:30413"/>
    </ligand>
    <ligandPart>
        <name>Fe</name>
        <dbReference type="ChEBI" id="CHEBI:18248"/>
    </ligandPart>
</feature>
<dbReference type="Pfam" id="PF00067">
    <property type="entry name" value="p450"/>
    <property type="match status" value="1"/>
</dbReference>
<evidence type="ECO:0000256" key="2">
    <source>
        <dbReference type="ARBA" id="ARBA00004370"/>
    </source>
</evidence>
<evidence type="ECO:0000256" key="8">
    <source>
        <dbReference type="ARBA" id="ARBA00023002"/>
    </source>
</evidence>
<evidence type="ECO:0000256" key="12">
    <source>
        <dbReference type="ARBA" id="ARBA00023136"/>
    </source>
</evidence>
<dbReference type="InterPro" id="IPR036396">
    <property type="entry name" value="Cyt_P450_sf"/>
</dbReference>
<name>W9CHI8_SCLBF</name>
<dbReference type="EMBL" id="AYSA01000187">
    <property type="protein sequence ID" value="ESZ95413.1"/>
    <property type="molecule type" value="Genomic_DNA"/>
</dbReference>
<keyword evidence="8" id="KW-0560">Oxidoreductase</keyword>
<reference evidence="14 15" key="1">
    <citation type="journal article" date="2014" name="Genome Announc.">
        <title>Draft genome sequence of Sclerotinia borealis, a psychrophilic plant pathogenic fungus.</title>
        <authorList>
            <person name="Mardanov A.V."/>
            <person name="Beletsky A.V."/>
            <person name="Kadnikov V.V."/>
            <person name="Ignatov A.N."/>
            <person name="Ravin N.V."/>
        </authorList>
    </citation>
    <scope>NUCLEOTIDE SEQUENCE [LARGE SCALE GENOMIC DNA]</scope>
    <source>
        <strain evidence="15">F-4157</strain>
    </source>
</reference>
<dbReference type="InterPro" id="IPR001128">
    <property type="entry name" value="Cyt_P450"/>
</dbReference>
<organism evidence="14 15">
    <name type="scientific">Sclerotinia borealis (strain F-4128)</name>
    <dbReference type="NCBI Taxonomy" id="1432307"/>
    <lineage>
        <taxon>Eukaryota</taxon>
        <taxon>Fungi</taxon>
        <taxon>Dikarya</taxon>
        <taxon>Ascomycota</taxon>
        <taxon>Pezizomycotina</taxon>
        <taxon>Leotiomycetes</taxon>
        <taxon>Helotiales</taxon>
        <taxon>Sclerotiniaceae</taxon>
        <taxon>Sclerotinia</taxon>
    </lineage>
</organism>
<comment type="similarity">
    <text evidence="3">Belongs to the cytochrome P450 family.</text>
</comment>
<keyword evidence="12" id="KW-0472">Membrane</keyword>
<evidence type="ECO:0000256" key="6">
    <source>
        <dbReference type="ARBA" id="ARBA00022723"/>
    </source>
</evidence>
<dbReference type="PANTHER" id="PTHR46206:SF5">
    <property type="entry name" value="P450, PUTATIVE (EUROFUNG)-RELATED"/>
    <property type="match status" value="1"/>
</dbReference>
<sequence>MYLESSVLNNRLVALGCCALLLWILKAKAQALSLPVVLKGLEKRVKNRIALVKYPFTAKQTIQEAITQAKGSPVQLISPESLVTFVTSSKHIKDIANAANDELSLHAAAKKILKPEYTMNGFNWHDKRGVDGIGFVRALRTLLTNHLPHLTASIRKLIDDTFKEELGDGVSANAMHIIKTVATKVTAYSFFGPDVMGDEKFMDAALYYNHDVMLGSEVLRLCPQFLEPIVGTFIPFFLRRQQTFYYGLTAIFEKRLSDPDKSKKHDDVFQWIIDTSPKTNTWTPGRMAFEIMAIWFGSVEGLSTTLLFAVYNLCSHPEYMIPLREELGGKAADDFYKTGEGLPLMDSFLKESSRWTPVESVSTRRCALKDFTFFDGTHVKKGDWICVPVGAMLSDAENYPQPDVFNGFRFADPKIFDKEHSVQPEGPSKFTDISDKWQVWGTGKILCPGRFFVGFAMKHIMVHIVNNYEPELVDKNSRPTLNWRTWTLPKPGVKMNFQPRV</sequence>
<dbReference type="GO" id="GO:0004497">
    <property type="term" value="F:monooxygenase activity"/>
    <property type="evidence" value="ECO:0007669"/>
    <property type="project" value="UniProtKB-KW"/>
</dbReference>
<evidence type="ECO:0000256" key="7">
    <source>
        <dbReference type="ARBA" id="ARBA00022989"/>
    </source>
</evidence>
<evidence type="ECO:0000256" key="11">
    <source>
        <dbReference type="ARBA" id="ARBA00023033"/>
    </source>
</evidence>
<evidence type="ECO:0000313" key="14">
    <source>
        <dbReference type="EMBL" id="ESZ95413.1"/>
    </source>
</evidence>
<evidence type="ECO:0000313" key="15">
    <source>
        <dbReference type="Proteomes" id="UP000019487"/>
    </source>
</evidence>
<keyword evidence="4 13" id="KW-0349">Heme</keyword>
<dbReference type="GO" id="GO:0005506">
    <property type="term" value="F:iron ion binding"/>
    <property type="evidence" value="ECO:0007669"/>
    <property type="project" value="InterPro"/>
</dbReference>
<proteinExistence type="inferred from homology"/>
<dbReference type="STRING" id="1432307.W9CHI8"/>
<evidence type="ECO:0000256" key="10">
    <source>
        <dbReference type="ARBA" id="ARBA00023026"/>
    </source>
</evidence>
<dbReference type="CDD" id="cd11041">
    <property type="entry name" value="CYP503A1-like"/>
    <property type="match status" value="1"/>
</dbReference>
<evidence type="ECO:0000256" key="5">
    <source>
        <dbReference type="ARBA" id="ARBA00022692"/>
    </source>
</evidence>
<keyword evidence="10" id="KW-0843">Virulence</keyword>
<evidence type="ECO:0000256" key="13">
    <source>
        <dbReference type="PIRSR" id="PIRSR602403-1"/>
    </source>
</evidence>
<comment type="caution">
    <text evidence="14">The sequence shown here is derived from an EMBL/GenBank/DDBJ whole genome shotgun (WGS) entry which is preliminary data.</text>
</comment>
<dbReference type="SUPFAM" id="SSF48264">
    <property type="entry name" value="Cytochrome P450"/>
    <property type="match status" value="1"/>
</dbReference>
<dbReference type="GO" id="GO:0020037">
    <property type="term" value="F:heme binding"/>
    <property type="evidence" value="ECO:0007669"/>
    <property type="project" value="InterPro"/>
</dbReference>
<keyword evidence="5" id="KW-0812">Transmembrane</keyword>